<evidence type="ECO:0000313" key="4">
    <source>
        <dbReference type="EMBL" id="SQD92653.1"/>
    </source>
</evidence>
<dbReference type="EMBL" id="LS483254">
    <property type="protein sequence ID" value="SQD92653.1"/>
    <property type="molecule type" value="Genomic_DNA"/>
</dbReference>
<dbReference type="RefSeq" id="WP_122030843.1">
    <property type="nucleotide sequence ID" value="NZ_LS483254.1"/>
</dbReference>
<protein>
    <submittedName>
        <fullName evidence="4">Putative Haloacid dehalogenase</fullName>
    </submittedName>
</protein>
<dbReference type="InterPro" id="IPR051400">
    <property type="entry name" value="HAD-like_hydrolase"/>
</dbReference>
<dbReference type="SFLD" id="SFLDS00003">
    <property type="entry name" value="Haloacid_Dehalogenase"/>
    <property type="match status" value="1"/>
</dbReference>
<name>A0A2X3K6G3_9BACT</name>
<dbReference type="SUPFAM" id="SSF56784">
    <property type="entry name" value="HAD-like"/>
    <property type="match status" value="1"/>
</dbReference>
<reference evidence="5" key="1">
    <citation type="submission" date="2018-05" db="EMBL/GenBank/DDBJ databases">
        <authorList>
            <person name="Hao L."/>
        </authorList>
    </citation>
    <scope>NUCLEOTIDE SEQUENCE [LARGE SCALE GENOMIC DNA]</scope>
</reference>
<dbReference type="KEGG" id="bana:BARAN1_0629"/>
<dbReference type="Pfam" id="PF00702">
    <property type="entry name" value="Hydrolase"/>
    <property type="match status" value="1"/>
</dbReference>
<evidence type="ECO:0000256" key="2">
    <source>
        <dbReference type="ARBA" id="ARBA00022801"/>
    </source>
</evidence>
<organism evidence="4 5">
    <name type="scientific">Candidatus Bipolaricaulis anaerobius</name>
    <dbReference type="NCBI Taxonomy" id="2026885"/>
    <lineage>
        <taxon>Bacteria</taxon>
        <taxon>Candidatus Bipolaricaulota</taxon>
        <taxon>Candidatus Bipolaricaulia</taxon>
        <taxon>Candidatus Bipolaricaulales</taxon>
        <taxon>Candidatus Bipolaricaulaceae</taxon>
        <taxon>Candidatus Bipolaricaulis</taxon>
    </lineage>
</organism>
<evidence type="ECO:0000313" key="5">
    <source>
        <dbReference type="Proteomes" id="UP000249818"/>
    </source>
</evidence>
<dbReference type="SFLD" id="SFLDG01129">
    <property type="entry name" value="C1.5:_HAD__Beta-PGM__Phosphata"/>
    <property type="match status" value="1"/>
</dbReference>
<proteinExistence type="predicted"/>
<keyword evidence="2" id="KW-0378">Hydrolase</keyword>
<keyword evidence="5" id="KW-1185">Reference proteome</keyword>
<evidence type="ECO:0000256" key="1">
    <source>
        <dbReference type="ARBA" id="ARBA00022723"/>
    </source>
</evidence>
<dbReference type="Proteomes" id="UP000249818">
    <property type="component" value="Chromosome BARAN1"/>
</dbReference>
<gene>
    <name evidence="4" type="ORF">BARAN1_0629</name>
</gene>
<dbReference type="InterPro" id="IPR036412">
    <property type="entry name" value="HAD-like_sf"/>
</dbReference>
<dbReference type="InterPro" id="IPR023214">
    <property type="entry name" value="HAD_sf"/>
</dbReference>
<dbReference type="OrthoDB" id="9810501at2"/>
<keyword evidence="3" id="KW-0460">Magnesium</keyword>
<sequence length="230" mass="24932">MTLRAVLLDLGGPVLDEEAEYEGWEASVVCALAAEGVTVPPAEFARELGAAIARCDPDAHLSAVWSFVRPDVDRFRRIRGAFRDQRRAFVENPRGVAVRPEAREAIPTLAARYPLAIAANQPKTVLSQLEEAGLLGHFRWRRVSEGMGIGKPSPLFFRMILDGLGVSAEEAVMVGDRLDFDVFPARLVGMRAVRVRVGLYAGQEPISPLHVPDLTLATLAELPAALASLG</sequence>
<dbReference type="PANTHER" id="PTHR46470:SF2">
    <property type="entry name" value="GLYCERALDEHYDE 3-PHOSPHATE PHOSPHATASE"/>
    <property type="match status" value="1"/>
</dbReference>
<keyword evidence="1" id="KW-0479">Metal-binding</keyword>
<dbReference type="PANTHER" id="PTHR46470">
    <property type="entry name" value="N-ACYLNEURAMINATE-9-PHOSPHATASE"/>
    <property type="match status" value="1"/>
</dbReference>
<dbReference type="GO" id="GO:0046872">
    <property type="term" value="F:metal ion binding"/>
    <property type="evidence" value="ECO:0007669"/>
    <property type="project" value="UniProtKB-KW"/>
</dbReference>
<evidence type="ECO:0000256" key="3">
    <source>
        <dbReference type="ARBA" id="ARBA00022842"/>
    </source>
</evidence>
<dbReference type="GO" id="GO:0016791">
    <property type="term" value="F:phosphatase activity"/>
    <property type="evidence" value="ECO:0007669"/>
    <property type="project" value="TreeGrafter"/>
</dbReference>
<dbReference type="Gene3D" id="3.40.50.1000">
    <property type="entry name" value="HAD superfamily/HAD-like"/>
    <property type="match status" value="1"/>
</dbReference>
<accession>A0A2X3K6G3</accession>
<dbReference type="AlphaFoldDB" id="A0A2X3K6G3"/>